<dbReference type="PANTHER" id="PTHR32182:SF22">
    <property type="entry name" value="ATP-DEPENDENT ENDONUCLEASE, OLD FAMILY-RELATED"/>
    <property type="match status" value="1"/>
</dbReference>
<gene>
    <name evidence="2" type="ORF">SAMN05444420_103118</name>
</gene>
<dbReference type="PANTHER" id="PTHR32182">
    <property type="entry name" value="DNA REPLICATION AND REPAIR PROTEIN RECF"/>
    <property type="match status" value="1"/>
</dbReference>
<dbReference type="GO" id="GO:0016887">
    <property type="term" value="F:ATP hydrolysis activity"/>
    <property type="evidence" value="ECO:0007669"/>
    <property type="project" value="InterPro"/>
</dbReference>
<dbReference type="GO" id="GO:0005524">
    <property type="term" value="F:ATP binding"/>
    <property type="evidence" value="ECO:0007669"/>
    <property type="project" value="InterPro"/>
</dbReference>
<dbReference type="RefSeq" id="WP_016420473.1">
    <property type="nucleotide sequence ID" value="NZ_FNND01000003.1"/>
</dbReference>
<proteinExistence type="predicted"/>
<dbReference type="CDD" id="cd00267">
    <property type="entry name" value="ABC_ATPase"/>
    <property type="match status" value="1"/>
</dbReference>
<dbReference type="GO" id="GO:0006302">
    <property type="term" value="P:double-strand break repair"/>
    <property type="evidence" value="ECO:0007669"/>
    <property type="project" value="TreeGrafter"/>
</dbReference>
<dbReference type="InterPro" id="IPR014555">
    <property type="entry name" value="RecF-like"/>
</dbReference>
<dbReference type="GeneID" id="85016948"/>
<keyword evidence="3" id="KW-1185">Reference proteome</keyword>
<accession>A0A1H2VBG2</accession>
<dbReference type="InterPro" id="IPR003959">
    <property type="entry name" value="ATPase_AAA_core"/>
</dbReference>
<dbReference type="GO" id="GO:0000731">
    <property type="term" value="P:DNA synthesis involved in DNA repair"/>
    <property type="evidence" value="ECO:0007669"/>
    <property type="project" value="TreeGrafter"/>
</dbReference>
<comment type="caution">
    <text evidence="2">The sequence shown here is derived from an EMBL/GenBank/DDBJ whole genome shotgun (WGS) entry which is preliminary data.</text>
</comment>
<dbReference type="PIRSF" id="PIRSF029347">
    <property type="entry name" value="RecF"/>
    <property type="match status" value="1"/>
</dbReference>
<evidence type="ECO:0000313" key="3">
    <source>
        <dbReference type="Proteomes" id="UP000182771"/>
    </source>
</evidence>
<sequence length="361" mass="41343">MPFKKHLSKALMISSIHIEGFKSIREMTLPLRPINILIGANGAGKSNFISFFKLLNNLYEKRLENYSLRKEIENLLYFGSKTTQHIYFKITFGTDAYECQLSPSAKGTLFVDYENVFNGKQTHLSINSRESVLKDHQEGVAQRISAYMRTFKNYHFHDTSENAPLRKPSLLSDNLSLREDGGNLPSFLYYLQEKYPSCFSQIEAVIRMVAPYFERFNLHPDRFNDNIIKLEWLAKQHPDIPFNSTHLSDGTLRFMALSTLLMQPFLPEVIIIDEPELGLHPFAINVLAGLIRKASAKSQVIISTQSVPLVSNFEVADIITVDRKDNQSVFNNLDAAELSHWIEDFSLGELWEKSIINGQPY</sequence>
<dbReference type="InterPro" id="IPR027417">
    <property type="entry name" value="P-loop_NTPase"/>
</dbReference>
<organism evidence="2 3">
    <name type="scientific">Capnocytophaga granulosa</name>
    <dbReference type="NCBI Taxonomy" id="45242"/>
    <lineage>
        <taxon>Bacteria</taxon>
        <taxon>Pseudomonadati</taxon>
        <taxon>Bacteroidota</taxon>
        <taxon>Flavobacteriia</taxon>
        <taxon>Flavobacteriales</taxon>
        <taxon>Flavobacteriaceae</taxon>
        <taxon>Capnocytophaga</taxon>
    </lineage>
</organism>
<protein>
    <submittedName>
        <fullName evidence="2">Predicted ATPase</fullName>
    </submittedName>
</protein>
<dbReference type="Proteomes" id="UP000182771">
    <property type="component" value="Unassembled WGS sequence"/>
</dbReference>
<dbReference type="AlphaFoldDB" id="A0A1H2VBG2"/>
<dbReference type="Pfam" id="PF13304">
    <property type="entry name" value="AAA_21"/>
    <property type="match status" value="1"/>
</dbReference>
<evidence type="ECO:0000313" key="2">
    <source>
        <dbReference type="EMBL" id="SDW65209.1"/>
    </source>
</evidence>
<dbReference type="EMBL" id="FNND01000003">
    <property type="protein sequence ID" value="SDW65209.1"/>
    <property type="molecule type" value="Genomic_DNA"/>
</dbReference>
<dbReference type="Gene3D" id="3.40.50.300">
    <property type="entry name" value="P-loop containing nucleotide triphosphate hydrolases"/>
    <property type="match status" value="1"/>
</dbReference>
<dbReference type="SUPFAM" id="SSF52540">
    <property type="entry name" value="P-loop containing nucleoside triphosphate hydrolases"/>
    <property type="match status" value="1"/>
</dbReference>
<evidence type="ECO:0000259" key="1">
    <source>
        <dbReference type="Pfam" id="PF13304"/>
    </source>
</evidence>
<name>A0A1H2VBG2_9FLAO</name>
<reference evidence="2 3" key="1">
    <citation type="submission" date="2016-10" db="EMBL/GenBank/DDBJ databases">
        <authorList>
            <person name="Varghese N."/>
            <person name="Submissions S."/>
        </authorList>
    </citation>
    <scope>NUCLEOTIDE SEQUENCE [LARGE SCALE GENOMIC DNA]</scope>
    <source>
        <strain evidence="2 3">DSM 11449</strain>
    </source>
</reference>
<feature type="domain" description="ATPase AAA-type core" evidence="1">
    <location>
        <begin position="34"/>
        <end position="310"/>
    </location>
</feature>